<feature type="region of interest" description="Disordered" evidence="1">
    <location>
        <begin position="1"/>
        <end position="32"/>
    </location>
</feature>
<feature type="region of interest" description="Disordered" evidence="1">
    <location>
        <begin position="51"/>
        <end position="91"/>
    </location>
</feature>
<feature type="compositionally biased region" description="Polar residues" evidence="1">
    <location>
        <begin position="66"/>
        <end position="78"/>
    </location>
</feature>
<gene>
    <name evidence="2" type="ORF">BYL167_LOCUS65603</name>
    <name evidence="3" type="ORF">GIL414_LOCUS74093</name>
</gene>
<dbReference type="EMBL" id="CAJOBH010241338">
    <property type="protein sequence ID" value="CAF5110386.1"/>
    <property type="molecule type" value="Genomic_DNA"/>
</dbReference>
<evidence type="ECO:0000313" key="3">
    <source>
        <dbReference type="EMBL" id="CAF5194014.1"/>
    </source>
</evidence>
<protein>
    <submittedName>
        <fullName evidence="3">Uncharacterized protein</fullName>
    </submittedName>
</protein>
<dbReference type="EMBL" id="CAJOBJ010340081">
    <property type="protein sequence ID" value="CAF5194014.1"/>
    <property type="molecule type" value="Genomic_DNA"/>
</dbReference>
<feature type="compositionally biased region" description="Pro residues" evidence="1">
    <location>
        <begin position="79"/>
        <end position="91"/>
    </location>
</feature>
<dbReference type="Proteomes" id="UP000681967">
    <property type="component" value="Unassembled WGS sequence"/>
</dbReference>
<proteinExistence type="predicted"/>
<evidence type="ECO:0000256" key="1">
    <source>
        <dbReference type="SAM" id="MobiDB-lite"/>
    </source>
</evidence>
<feature type="compositionally biased region" description="Low complexity" evidence="1">
    <location>
        <begin position="51"/>
        <end position="65"/>
    </location>
</feature>
<dbReference type="Proteomes" id="UP000681720">
    <property type="component" value="Unassembled WGS sequence"/>
</dbReference>
<comment type="caution">
    <text evidence="3">The sequence shown here is derived from an EMBL/GenBank/DDBJ whole genome shotgun (WGS) entry which is preliminary data.</text>
</comment>
<name>A0A8S3I3U3_9BILA</name>
<accession>A0A8S3I3U3</accession>
<evidence type="ECO:0000313" key="4">
    <source>
        <dbReference type="Proteomes" id="UP000681720"/>
    </source>
</evidence>
<feature type="compositionally biased region" description="Polar residues" evidence="1">
    <location>
        <begin position="18"/>
        <end position="32"/>
    </location>
</feature>
<reference evidence="3" key="1">
    <citation type="submission" date="2021-02" db="EMBL/GenBank/DDBJ databases">
        <authorList>
            <person name="Nowell W R."/>
        </authorList>
    </citation>
    <scope>NUCLEOTIDE SEQUENCE</scope>
</reference>
<sequence>MVQRTRAQQDHSGFWPEHQQQSYLQNNDRIAQNSMQPQMQPYTYPYSTMYTNNTTGTTTNTSSSYASVNQDSYYQNIRQPPPPPPDEPYPY</sequence>
<organism evidence="3 4">
    <name type="scientific">Rotaria magnacalcarata</name>
    <dbReference type="NCBI Taxonomy" id="392030"/>
    <lineage>
        <taxon>Eukaryota</taxon>
        <taxon>Metazoa</taxon>
        <taxon>Spiralia</taxon>
        <taxon>Gnathifera</taxon>
        <taxon>Rotifera</taxon>
        <taxon>Eurotatoria</taxon>
        <taxon>Bdelloidea</taxon>
        <taxon>Philodinida</taxon>
        <taxon>Philodinidae</taxon>
        <taxon>Rotaria</taxon>
    </lineage>
</organism>
<dbReference type="AlphaFoldDB" id="A0A8S3I3U3"/>
<evidence type="ECO:0000313" key="2">
    <source>
        <dbReference type="EMBL" id="CAF5110386.1"/>
    </source>
</evidence>